<dbReference type="Gene3D" id="1.10.443.10">
    <property type="entry name" value="Intergrase catalytic core"/>
    <property type="match status" value="1"/>
</dbReference>
<dbReference type="InterPro" id="IPR010998">
    <property type="entry name" value="Integrase_recombinase_N"/>
</dbReference>
<proteinExistence type="inferred from homology"/>
<evidence type="ECO:0000256" key="7">
    <source>
        <dbReference type="ARBA" id="ARBA00023172"/>
    </source>
</evidence>
<evidence type="ECO:0000313" key="14">
    <source>
        <dbReference type="Proteomes" id="UP001499993"/>
    </source>
</evidence>
<feature type="active site" evidence="9">
    <location>
        <position position="309"/>
    </location>
</feature>
<comment type="subunit">
    <text evidence="9">Forms a cyclic heterotetrameric complex composed of two molecules of XerC and two molecules of XerD.</text>
</comment>
<dbReference type="CDD" id="cd00798">
    <property type="entry name" value="INT_XerDC_C"/>
    <property type="match status" value="1"/>
</dbReference>
<dbReference type="SUPFAM" id="SSF47823">
    <property type="entry name" value="lambda integrase-like, N-terminal domain"/>
    <property type="match status" value="1"/>
</dbReference>
<feature type="region of interest" description="Disordered" evidence="10">
    <location>
        <begin position="149"/>
        <end position="199"/>
    </location>
</feature>
<feature type="compositionally biased region" description="Low complexity" evidence="10">
    <location>
        <begin position="1"/>
        <end position="29"/>
    </location>
</feature>
<dbReference type="Pfam" id="PF02899">
    <property type="entry name" value="Phage_int_SAM_1"/>
    <property type="match status" value="1"/>
</dbReference>
<dbReference type="SUPFAM" id="SSF56349">
    <property type="entry name" value="DNA breaking-rejoining enzymes"/>
    <property type="match status" value="1"/>
</dbReference>
<evidence type="ECO:0000256" key="4">
    <source>
        <dbReference type="ARBA" id="ARBA00022829"/>
    </source>
</evidence>
<evidence type="ECO:0000256" key="1">
    <source>
        <dbReference type="ARBA" id="ARBA00004496"/>
    </source>
</evidence>
<dbReference type="InterPro" id="IPR004107">
    <property type="entry name" value="Integrase_SAM-like_N"/>
</dbReference>
<gene>
    <name evidence="9" type="primary">xerC</name>
    <name evidence="13" type="ORF">GCM10023224_23400</name>
</gene>
<dbReference type="InterPro" id="IPR050090">
    <property type="entry name" value="Tyrosine_recombinase_XerCD"/>
</dbReference>
<keyword evidence="6 9" id="KW-0238">DNA-binding</keyword>
<dbReference type="PANTHER" id="PTHR30349">
    <property type="entry name" value="PHAGE INTEGRASE-RELATED"/>
    <property type="match status" value="1"/>
</dbReference>
<feature type="active site" evidence="9">
    <location>
        <position position="240"/>
    </location>
</feature>
<evidence type="ECO:0000256" key="5">
    <source>
        <dbReference type="ARBA" id="ARBA00022908"/>
    </source>
</evidence>
<evidence type="ECO:0000256" key="2">
    <source>
        <dbReference type="ARBA" id="ARBA00022490"/>
    </source>
</evidence>
<dbReference type="PROSITE" id="PS51898">
    <property type="entry name" value="TYR_RECOMBINASE"/>
    <property type="match status" value="1"/>
</dbReference>
<keyword evidence="8 9" id="KW-0131">Cell cycle</keyword>
<sequence>MSADSAGPTRPTGSTGSSQSTGHTGPTGSRGAAESAERRELIEDLRGHLAVDRSPHTVRAYLGDARALLGYLDDTGRGLDGLDLAALRGWLARMRDGGAERSTMARRVAAARVFTAFLHRSGRIAHDPGPQLAAPRPHRSLPDVLSERETAAALAPGPGPTPEPAPQRDPKAAPASHSGTRPDPGSTPDTRPASASDPVALRRRTVVEVLYATGIRVAELCALDVDDVDRERHTLRVLGKGGKERVVPVGVPALEAVGAWLLEGRPPLTVPASGPALFLGARGGRLGTRSARRDVHAYLQAHGTDSAPHGLRHSAATHLLNGGADLRSVQEILGHASLSSTQIYTHVSIERLMNTYNQAHPRA</sequence>
<evidence type="ECO:0000313" key="13">
    <source>
        <dbReference type="EMBL" id="GAA4940926.1"/>
    </source>
</evidence>
<dbReference type="EMBL" id="BAABIK010000011">
    <property type="protein sequence ID" value="GAA4940926.1"/>
    <property type="molecule type" value="Genomic_DNA"/>
</dbReference>
<evidence type="ECO:0000256" key="3">
    <source>
        <dbReference type="ARBA" id="ARBA00022618"/>
    </source>
</evidence>
<evidence type="ECO:0000256" key="8">
    <source>
        <dbReference type="ARBA" id="ARBA00023306"/>
    </source>
</evidence>
<feature type="domain" description="Tyr recombinase" evidence="11">
    <location>
        <begin position="180"/>
        <end position="357"/>
    </location>
</feature>
<accession>A0ABP9GGT7</accession>
<dbReference type="Proteomes" id="UP001499993">
    <property type="component" value="Unassembled WGS sequence"/>
</dbReference>
<dbReference type="Pfam" id="PF00589">
    <property type="entry name" value="Phage_integrase"/>
    <property type="match status" value="1"/>
</dbReference>
<dbReference type="InterPro" id="IPR013762">
    <property type="entry name" value="Integrase-like_cat_sf"/>
</dbReference>
<keyword evidence="14" id="KW-1185">Reference proteome</keyword>
<protein>
    <recommendedName>
        <fullName evidence="9">Tyrosine recombinase XerC</fullName>
    </recommendedName>
</protein>
<keyword evidence="2 9" id="KW-0963">Cytoplasm</keyword>
<reference evidence="14" key="1">
    <citation type="journal article" date="2019" name="Int. J. Syst. Evol. Microbiol.">
        <title>The Global Catalogue of Microorganisms (GCM) 10K type strain sequencing project: providing services to taxonomists for standard genome sequencing and annotation.</title>
        <authorList>
            <consortium name="The Broad Institute Genomics Platform"/>
            <consortium name="The Broad Institute Genome Sequencing Center for Infectious Disease"/>
            <person name="Wu L."/>
            <person name="Ma J."/>
        </authorList>
    </citation>
    <scope>NUCLEOTIDE SEQUENCE [LARGE SCALE GENOMIC DNA]</scope>
    <source>
        <strain evidence="14">JCM 18123</strain>
    </source>
</reference>
<dbReference type="InterPro" id="IPR002104">
    <property type="entry name" value="Integrase_catalytic"/>
</dbReference>
<dbReference type="InterPro" id="IPR011010">
    <property type="entry name" value="DNA_brk_join_enz"/>
</dbReference>
<feature type="active site" evidence="9">
    <location>
        <position position="335"/>
    </location>
</feature>
<evidence type="ECO:0000259" key="12">
    <source>
        <dbReference type="PROSITE" id="PS51900"/>
    </source>
</evidence>
<comment type="similarity">
    <text evidence="9">Belongs to the 'phage' integrase family. XerC subfamily.</text>
</comment>
<feature type="region of interest" description="Disordered" evidence="10">
    <location>
        <begin position="1"/>
        <end position="37"/>
    </location>
</feature>
<evidence type="ECO:0000256" key="9">
    <source>
        <dbReference type="HAMAP-Rule" id="MF_01808"/>
    </source>
</evidence>
<comment type="function">
    <text evidence="9">Site-specific tyrosine recombinase, which acts by catalyzing the cutting and rejoining of the recombining DNA molecules. The XerC-XerD complex is essential to convert dimers of the bacterial chromosome into monomers to permit their segregation at cell division. It also contributes to the segregational stability of plasmids.</text>
</comment>
<feature type="domain" description="Core-binding (CB)" evidence="12">
    <location>
        <begin position="36"/>
        <end position="119"/>
    </location>
</feature>
<name>A0ABP9GGT7_9ACTN</name>
<feature type="active site" evidence="9">
    <location>
        <position position="312"/>
    </location>
</feature>
<evidence type="ECO:0000256" key="10">
    <source>
        <dbReference type="SAM" id="MobiDB-lite"/>
    </source>
</evidence>
<feature type="active site" description="O-(3'-phospho-DNA)-tyrosine intermediate" evidence="9">
    <location>
        <position position="344"/>
    </location>
</feature>
<feature type="active site" evidence="9">
    <location>
        <position position="216"/>
    </location>
</feature>
<organism evidence="13 14">
    <name type="scientific">Streptomonospora halophila</name>
    <dbReference type="NCBI Taxonomy" id="427369"/>
    <lineage>
        <taxon>Bacteria</taxon>
        <taxon>Bacillati</taxon>
        <taxon>Actinomycetota</taxon>
        <taxon>Actinomycetes</taxon>
        <taxon>Streptosporangiales</taxon>
        <taxon>Nocardiopsidaceae</taxon>
        <taxon>Streptomonospora</taxon>
    </lineage>
</organism>
<comment type="caution">
    <text evidence="13">The sequence shown here is derived from an EMBL/GenBank/DDBJ whole genome shotgun (WGS) entry which is preliminary data.</text>
</comment>
<dbReference type="PANTHER" id="PTHR30349:SF77">
    <property type="entry name" value="TYROSINE RECOMBINASE XERC"/>
    <property type="match status" value="1"/>
</dbReference>
<evidence type="ECO:0000256" key="6">
    <source>
        <dbReference type="ARBA" id="ARBA00023125"/>
    </source>
</evidence>
<comment type="subcellular location">
    <subcellularLocation>
        <location evidence="1 9">Cytoplasm</location>
    </subcellularLocation>
</comment>
<dbReference type="InterPro" id="IPR023009">
    <property type="entry name" value="Tyrosine_recombinase_XerC/XerD"/>
</dbReference>
<dbReference type="Gene3D" id="1.10.150.130">
    <property type="match status" value="1"/>
</dbReference>
<dbReference type="PROSITE" id="PS51900">
    <property type="entry name" value="CB"/>
    <property type="match status" value="1"/>
</dbReference>
<dbReference type="HAMAP" id="MF_01808">
    <property type="entry name" value="Recomb_XerC_XerD"/>
    <property type="match status" value="1"/>
</dbReference>
<evidence type="ECO:0000259" key="11">
    <source>
        <dbReference type="PROSITE" id="PS51898"/>
    </source>
</evidence>
<keyword evidence="3 9" id="KW-0132">Cell division</keyword>
<keyword evidence="5 9" id="KW-0229">DNA integration</keyword>
<dbReference type="InterPro" id="IPR044068">
    <property type="entry name" value="CB"/>
</dbReference>
<keyword evidence="7 9" id="KW-0233">DNA recombination</keyword>
<keyword evidence="4 9" id="KW-0159">Chromosome partition</keyword>